<dbReference type="EMBL" id="CP043959">
    <property type="protein sequence ID" value="QER84678.1"/>
    <property type="molecule type" value="Genomic_DNA"/>
</dbReference>
<feature type="region of interest" description="Disordered" evidence="1">
    <location>
        <begin position="406"/>
        <end position="457"/>
    </location>
</feature>
<organism evidence="2 3">
    <name type="scientific">Streptomyces tendae</name>
    <dbReference type="NCBI Taxonomy" id="1932"/>
    <lineage>
        <taxon>Bacteria</taxon>
        <taxon>Bacillati</taxon>
        <taxon>Actinomycetota</taxon>
        <taxon>Actinomycetes</taxon>
        <taxon>Kitasatosporales</taxon>
        <taxon>Streptomycetaceae</taxon>
        <taxon>Streptomyces</taxon>
    </lineage>
</organism>
<feature type="compositionally biased region" description="Low complexity" evidence="1">
    <location>
        <begin position="291"/>
        <end position="305"/>
    </location>
</feature>
<evidence type="ECO:0008006" key="4">
    <source>
        <dbReference type="Google" id="ProtNLM"/>
    </source>
</evidence>
<reference evidence="2 3" key="1">
    <citation type="submission" date="2019-09" db="EMBL/GenBank/DDBJ databases">
        <title>Draft genome sequence of the Ebosin-producing strain Streptomyces sp. 139.</title>
        <authorList>
            <person name="Ai L."/>
            <person name="Geng M."/>
            <person name="Ma M."/>
            <person name="Bai L."/>
        </authorList>
    </citation>
    <scope>NUCLEOTIDE SEQUENCE [LARGE SCALE GENOMIC DNA]</scope>
    <source>
        <strain evidence="2 3">139</strain>
    </source>
</reference>
<feature type="region of interest" description="Disordered" evidence="1">
    <location>
        <begin position="1"/>
        <end position="160"/>
    </location>
</feature>
<protein>
    <recommendedName>
        <fullName evidence="4">DUF4232 domain-containing protein</fullName>
    </recommendedName>
</protein>
<feature type="compositionally biased region" description="Basic and acidic residues" evidence="1">
    <location>
        <begin position="1"/>
        <end position="21"/>
    </location>
</feature>
<accession>A0ABX5ZJ46</accession>
<sequence length="495" mass="48746">MSEGQDMRDPRHEEREPEDPRGTSAGVAGSADDRESADDQEPEDGRGPADRQEPEDGREPADRQEPVESESGRESEGGRAPDAVEDTDDGDGDGRADAGEAPPLHLPGPARGPQHEGVPVADGLARLRALVTPPGQHPTHTHAGNGTVNDGRDEQSPEGLDSDELQLRALLHQAVQDVEPSDGTLDYLRRAVPARRARKRQALVGAAAAALFLGTAVPALVHVSGAAGSDANPSAVGHASQAQGGTGQGKDPGQGETTAGGASDEVEGDDHGGKKEGDKASAGAGTGTGATEGTDPSAGTTAAAPACTGSQLGPATATSAAPDSAGAVYGSFRVANVSGASCTVEGAGSVGATPQGAADAAKVGTARHVAGDAAAGLPDPSLEAATLVLKPGDAYEVRFAWVPSETCPVPGDTTGGGTGGPTADPTPSDNPTNTAGATTGTGGGTATQLLREDGGTEGSVTVTYTAVTGSGSATATVANACAGTVYWTGLLTPVG</sequence>
<gene>
    <name evidence="2" type="ORF">F3L20_01295</name>
</gene>
<proteinExistence type="predicted"/>
<feature type="compositionally biased region" description="Basic and acidic residues" evidence="1">
    <location>
        <begin position="43"/>
        <end position="79"/>
    </location>
</feature>
<dbReference type="Proteomes" id="UP000324308">
    <property type="component" value="Chromosome"/>
</dbReference>
<evidence type="ECO:0000313" key="2">
    <source>
        <dbReference type="EMBL" id="QER84678.1"/>
    </source>
</evidence>
<evidence type="ECO:0000313" key="3">
    <source>
        <dbReference type="Proteomes" id="UP000324308"/>
    </source>
</evidence>
<keyword evidence="3" id="KW-1185">Reference proteome</keyword>
<feature type="region of interest" description="Disordered" evidence="1">
    <location>
        <begin position="229"/>
        <end position="305"/>
    </location>
</feature>
<name>A0ABX5ZJ46_STRTE</name>
<feature type="compositionally biased region" description="Basic and acidic residues" evidence="1">
    <location>
        <begin position="269"/>
        <end position="279"/>
    </location>
</feature>
<evidence type="ECO:0000256" key="1">
    <source>
        <dbReference type="SAM" id="MobiDB-lite"/>
    </source>
</evidence>